<reference evidence="1" key="1">
    <citation type="journal article" date="2014" name="Front. Microbiol.">
        <title>High frequency of phylogenetically diverse reductive dehalogenase-homologous genes in deep subseafloor sedimentary metagenomes.</title>
        <authorList>
            <person name="Kawai M."/>
            <person name="Futagami T."/>
            <person name="Toyoda A."/>
            <person name="Takaki Y."/>
            <person name="Nishi S."/>
            <person name="Hori S."/>
            <person name="Arai W."/>
            <person name="Tsubouchi T."/>
            <person name="Morono Y."/>
            <person name="Uchiyama I."/>
            <person name="Ito T."/>
            <person name="Fujiyama A."/>
            <person name="Inagaki F."/>
            <person name="Takami H."/>
        </authorList>
    </citation>
    <scope>NUCLEOTIDE SEQUENCE</scope>
    <source>
        <strain evidence="1">Expedition CK06-06</strain>
    </source>
</reference>
<evidence type="ECO:0000313" key="1">
    <source>
        <dbReference type="EMBL" id="GAH76164.1"/>
    </source>
</evidence>
<organism evidence="1">
    <name type="scientific">marine sediment metagenome</name>
    <dbReference type="NCBI Taxonomy" id="412755"/>
    <lineage>
        <taxon>unclassified sequences</taxon>
        <taxon>metagenomes</taxon>
        <taxon>ecological metagenomes</taxon>
    </lineage>
</organism>
<comment type="caution">
    <text evidence="1">The sequence shown here is derived from an EMBL/GenBank/DDBJ whole genome shotgun (WGS) entry which is preliminary data.</text>
</comment>
<proteinExistence type="predicted"/>
<accession>X1JCT4</accession>
<dbReference type="AlphaFoldDB" id="X1JCT4"/>
<sequence>MNKRIAAIRAAFKVYTSSIVECHQRECDIMRINAPIAETNLLDVSSIPTRNIIYTVKVPNRADKSTR</sequence>
<gene>
    <name evidence="1" type="ORF">S03H2_42474</name>
</gene>
<name>X1JCT4_9ZZZZ</name>
<dbReference type="EMBL" id="BARU01026443">
    <property type="protein sequence ID" value="GAH76164.1"/>
    <property type="molecule type" value="Genomic_DNA"/>
</dbReference>
<protein>
    <submittedName>
        <fullName evidence="1">Uncharacterized protein</fullName>
    </submittedName>
</protein>